<dbReference type="CDD" id="cd00821">
    <property type="entry name" value="PH"/>
    <property type="match status" value="1"/>
</dbReference>
<dbReference type="STRING" id="425265.A8QCI0"/>
<dbReference type="PROSITE" id="PS50003">
    <property type="entry name" value="PH_DOMAIN"/>
    <property type="match status" value="1"/>
</dbReference>
<dbReference type="OrthoDB" id="43122at2759"/>
<sequence length="521" mass="58457">MAATYANDVTDQDYSPLLVEFPESPRIRYTHKYSESDDEHYGCPSDGEERLGDEIEPNCNSYSSTISKRDDDQPLADAESVDVLAAHDRIIRHEKARQNNVALMILEGKVPASNQSQLIQRSRSMPHRRKQGTRVQRAERSPKPPTYPGLQQSRPSTLEPKIHPTSSLTQANMPSSAGIATGSRRAVTAPIQTRNITDTSYDVNTPHMGWDKQMKSVQAAMAKMNIQSPSQGVAQNAMRIFLQTTQKYLVVPMHEKTVVWNALQYIFAQGGVPTSMGAHNNWAIFDVLPDLSLERPLREYERLYEVSRARGSNTGFFLVKMVDWPELLRAASIPSFSSILGGFVSIQAEDGWTRRWLELREHAIFVAKSETSKPDGCICSMLDVDIYLGDPQRNTGPKGFSFALRTQGSHATTLLLAAQSDEAAHNDWFKNIYRARSYVLCQERPDLLKAARAVERTEQKVASIRRTKSVRKQAALQRSNAAQHSRASSQSSAPLIQNDAFHMQFERGSLLDSMERSKPIH</sequence>
<feature type="compositionally biased region" description="Polar residues" evidence="1">
    <location>
        <begin position="164"/>
        <end position="175"/>
    </location>
</feature>
<feature type="compositionally biased region" description="Low complexity" evidence="1">
    <location>
        <begin position="477"/>
        <end position="493"/>
    </location>
</feature>
<dbReference type="PANTHER" id="PTHR38700:SF1">
    <property type="entry name" value="PH DOMAIN-CONTAINING PROTEIN"/>
    <property type="match status" value="1"/>
</dbReference>
<name>A8QCI0_MALGO</name>
<comment type="caution">
    <text evidence="3">The sequence shown here is derived from an EMBL/GenBank/DDBJ whole genome shotgun (WGS) entry which is preliminary data.</text>
</comment>
<dbReference type="AlphaFoldDB" id="A8QCI0"/>
<feature type="region of interest" description="Disordered" evidence="1">
    <location>
        <begin position="464"/>
        <end position="493"/>
    </location>
</feature>
<feature type="domain" description="PH" evidence="2">
    <location>
        <begin position="337"/>
        <end position="437"/>
    </location>
</feature>
<dbReference type="OMA" id="ICAAHER"/>
<dbReference type="InterPro" id="IPR011993">
    <property type="entry name" value="PH-like_dom_sf"/>
</dbReference>
<evidence type="ECO:0000259" key="2">
    <source>
        <dbReference type="PROSITE" id="PS50003"/>
    </source>
</evidence>
<proteinExistence type="predicted"/>
<dbReference type="InterPro" id="IPR029071">
    <property type="entry name" value="Ubiquitin-like_domsf"/>
</dbReference>
<keyword evidence="4" id="KW-1185">Reference proteome</keyword>
<dbReference type="VEuPathDB" id="FungiDB:MGL_4011"/>
<dbReference type="InterPro" id="IPR001849">
    <property type="entry name" value="PH_domain"/>
</dbReference>
<dbReference type="Gene3D" id="3.10.20.90">
    <property type="entry name" value="Phosphatidylinositol 3-kinase Catalytic Subunit, Chain A, domain 1"/>
    <property type="match status" value="1"/>
</dbReference>
<feature type="region of interest" description="Disordered" evidence="1">
    <location>
        <begin position="113"/>
        <end position="187"/>
    </location>
</feature>
<evidence type="ECO:0000256" key="1">
    <source>
        <dbReference type="SAM" id="MobiDB-lite"/>
    </source>
</evidence>
<gene>
    <name evidence="3" type="ORF">MGL_4011</name>
</gene>
<evidence type="ECO:0000313" key="4">
    <source>
        <dbReference type="Proteomes" id="UP000008837"/>
    </source>
</evidence>
<dbReference type="SMART" id="SM00233">
    <property type="entry name" value="PH"/>
    <property type="match status" value="1"/>
</dbReference>
<dbReference type="Proteomes" id="UP000008837">
    <property type="component" value="Unassembled WGS sequence"/>
</dbReference>
<dbReference type="PANTHER" id="PTHR38700">
    <property type="entry name" value="YALI0E22418P"/>
    <property type="match status" value="1"/>
</dbReference>
<dbReference type="Gene3D" id="2.30.29.30">
    <property type="entry name" value="Pleckstrin-homology domain (PH domain)/Phosphotyrosine-binding domain (PTB)"/>
    <property type="match status" value="1"/>
</dbReference>
<protein>
    <recommendedName>
        <fullName evidence="2">PH domain-containing protein</fullName>
    </recommendedName>
</protein>
<dbReference type="EMBL" id="AAYY01000018">
    <property type="protein sequence ID" value="EDP41630.1"/>
    <property type="molecule type" value="Genomic_DNA"/>
</dbReference>
<dbReference type="SUPFAM" id="SSF50729">
    <property type="entry name" value="PH domain-like"/>
    <property type="match status" value="1"/>
</dbReference>
<feature type="compositionally biased region" description="Basic and acidic residues" evidence="1">
    <location>
        <begin position="33"/>
        <end position="53"/>
    </location>
</feature>
<dbReference type="SUPFAM" id="SSF54236">
    <property type="entry name" value="Ubiquitin-like"/>
    <property type="match status" value="1"/>
</dbReference>
<organism evidence="3 4">
    <name type="scientific">Malassezia globosa (strain ATCC MYA-4612 / CBS 7966)</name>
    <name type="common">Dandruff-associated fungus</name>
    <dbReference type="NCBI Taxonomy" id="425265"/>
    <lineage>
        <taxon>Eukaryota</taxon>
        <taxon>Fungi</taxon>
        <taxon>Dikarya</taxon>
        <taxon>Basidiomycota</taxon>
        <taxon>Ustilaginomycotina</taxon>
        <taxon>Malasseziomycetes</taxon>
        <taxon>Malasseziales</taxon>
        <taxon>Malasseziaceae</taxon>
        <taxon>Malassezia</taxon>
    </lineage>
</organism>
<reference evidence="3 4" key="1">
    <citation type="journal article" date="2007" name="Proc. Natl. Acad. Sci. U.S.A.">
        <title>Dandruff-associated Malassezia genomes reveal convergent and divergent virulence traits shared with plant and human fungal pathogens.</title>
        <authorList>
            <person name="Xu J."/>
            <person name="Saunders C.W."/>
            <person name="Hu P."/>
            <person name="Grant R.A."/>
            <person name="Boekhout T."/>
            <person name="Kuramae E.E."/>
            <person name="Kronstad J.W."/>
            <person name="Deangelis Y.M."/>
            <person name="Reeder N.L."/>
            <person name="Johnstone K.R."/>
            <person name="Leland M."/>
            <person name="Fieno A.M."/>
            <person name="Begley W.M."/>
            <person name="Sun Y."/>
            <person name="Lacey M.P."/>
            <person name="Chaudhary T."/>
            <person name="Keough T."/>
            <person name="Chu L."/>
            <person name="Sears R."/>
            <person name="Yuan B."/>
            <person name="Dawson T.L.Jr."/>
        </authorList>
    </citation>
    <scope>NUCLEOTIDE SEQUENCE [LARGE SCALE GENOMIC DNA]</scope>
    <source>
        <strain evidence="4">ATCC MYA-4612 / CBS 7966</strain>
    </source>
</reference>
<feature type="region of interest" description="Disordered" evidence="1">
    <location>
        <begin position="33"/>
        <end position="54"/>
    </location>
</feature>
<dbReference type="InParanoid" id="A8QCI0"/>
<accession>A8QCI0</accession>
<dbReference type="KEGG" id="mgl:MGL_4011"/>
<feature type="compositionally biased region" description="Polar residues" evidence="1">
    <location>
        <begin position="113"/>
        <end position="123"/>
    </location>
</feature>
<dbReference type="RefSeq" id="XP_001728844.1">
    <property type="nucleotide sequence ID" value="XM_001728792.1"/>
</dbReference>
<evidence type="ECO:0000313" key="3">
    <source>
        <dbReference type="EMBL" id="EDP41630.1"/>
    </source>
</evidence>
<dbReference type="GeneID" id="5853150"/>